<dbReference type="PROSITE" id="PS51379">
    <property type="entry name" value="4FE4S_FER_2"/>
    <property type="match status" value="1"/>
</dbReference>
<comment type="caution">
    <text evidence="5">The sequence shown here is derived from an EMBL/GenBank/DDBJ whole genome shotgun (WGS) entry which is preliminary data.</text>
</comment>
<keyword evidence="3" id="KW-0411">Iron-sulfur</keyword>
<dbReference type="InterPro" id="IPR017900">
    <property type="entry name" value="4Fe4S_Fe_S_CS"/>
</dbReference>
<feature type="domain" description="4Fe-4S ferredoxin-type" evidence="4">
    <location>
        <begin position="339"/>
        <end position="369"/>
    </location>
</feature>
<evidence type="ECO:0000256" key="1">
    <source>
        <dbReference type="ARBA" id="ARBA00022723"/>
    </source>
</evidence>
<evidence type="ECO:0000313" key="5">
    <source>
        <dbReference type="EMBL" id="MDQ0274461.1"/>
    </source>
</evidence>
<dbReference type="Pfam" id="PF13187">
    <property type="entry name" value="Fer4_9"/>
    <property type="match status" value="1"/>
</dbReference>
<reference evidence="5 6" key="1">
    <citation type="submission" date="2023-07" db="EMBL/GenBank/DDBJ databases">
        <title>Genomic Encyclopedia of Type Strains, Phase IV (KMG-IV): sequencing the most valuable type-strain genomes for metagenomic binning, comparative biology and taxonomic classification.</title>
        <authorList>
            <person name="Goeker M."/>
        </authorList>
    </citation>
    <scope>NUCLEOTIDE SEQUENCE [LARGE SCALE GENOMIC DNA]</scope>
    <source>
        <strain evidence="5 6">DSM 22616</strain>
    </source>
</reference>
<keyword evidence="1" id="KW-0479">Metal-binding</keyword>
<keyword evidence="2" id="KW-0408">Iron</keyword>
<dbReference type="InterPro" id="IPR036812">
    <property type="entry name" value="NAD(P)_OxRdtase_dom_sf"/>
</dbReference>
<evidence type="ECO:0000313" key="6">
    <source>
        <dbReference type="Proteomes" id="UP001236559"/>
    </source>
</evidence>
<protein>
    <submittedName>
        <fullName evidence="5">Aldo/keto reductase-like oxidoreductase</fullName>
    </submittedName>
</protein>
<dbReference type="Gene3D" id="3.20.20.100">
    <property type="entry name" value="NADP-dependent oxidoreductase domain"/>
    <property type="match status" value="1"/>
</dbReference>
<evidence type="ECO:0000256" key="3">
    <source>
        <dbReference type="ARBA" id="ARBA00023014"/>
    </source>
</evidence>
<dbReference type="RefSeq" id="WP_307494913.1">
    <property type="nucleotide sequence ID" value="NZ_JAUSTN010000002.1"/>
</dbReference>
<dbReference type="InterPro" id="IPR017896">
    <property type="entry name" value="4Fe4S_Fe-S-bd"/>
</dbReference>
<accession>A0ABU0AUI8</accession>
<proteinExistence type="predicted"/>
<evidence type="ECO:0000256" key="2">
    <source>
        <dbReference type="ARBA" id="ARBA00023004"/>
    </source>
</evidence>
<dbReference type="SUPFAM" id="SSF51430">
    <property type="entry name" value="NAD(P)-linked oxidoreductase"/>
    <property type="match status" value="1"/>
</dbReference>
<dbReference type="SUPFAM" id="SSF46548">
    <property type="entry name" value="alpha-helical ferredoxin"/>
    <property type="match status" value="1"/>
</dbReference>
<evidence type="ECO:0000259" key="4">
    <source>
        <dbReference type="PROSITE" id="PS51379"/>
    </source>
</evidence>
<gene>
    <name evidence="5" type="ORF">J2S72_000469</name>
</gene>
<dbReference type="PANTHER" id="PTHR43312:SF2">
    <property type="entry name" value="OXIDOREDUCTASE"/>
    <property type="match status" value="1"/>
</dbReference>
<dbReference type="InterPro" id="IPR053135">
    <property type="entry name" value="AKR2_Oxidoreductase"/>
</dbReference>
<dbReference type="PROSITE" id="PS00198">
    <property type="entry name" value="4FE4S_FER_1"/>
    <property type="match status" value="1"/>
</dbReference>
<organism evidence="5 6">
    <name type="scientific">Peptoniphilus koenoeneniae</name>
    <dbReference type="NCBI Taxonomy" id="507751"/>
    <lineage>
        <taxon>Bacteria</taxon>
        <taxon>Bacillati</taxon>
        <taxon>Bacillota</taxon>
        <taxon>Tissierellia</taxon>
        <taxon>Tissierellales</taxon>
        <taxon>Peptoniphilaceae</taxon>
        <taxon>Peptoniphilus</taxon>
    </lineage>
</organism>
<keyword evidence="6" id="KW-1185">Reference proteome</keyword>
<dbReference type="CDD" id="cd19096">
    <property type="entry name" value="AKR_Fe-S_oxidoreductase"/>
    <property type="match status" value="1"/>
</dbReference>
<name>A0ABU0AUI8_9FIRM</name>
<dbReference type="Proteomes" id="UP001236559">
    <property type="component" value="Unassembled WGS sequence"/>
</dbReference>
<dbReference type="EMBL" id="JAUSTN010000002">
    <property type="protein sequence ID" value="MDQ0274461.1"/>
    <property type="molecule type" value="Genomic_DNA"/>
</dbReference>
<dbReference type="Gene3D" id="3.30.70.20">
    <property type="match status" value="1"/>
</dbReference>
<dbReference type="Pfam" id="PF00248">
    <property type="entry name" value="Aldo_ket_red"/>
    <property type="match status" value="1"/>
</dbReference>
<dbReference type="PANTHER" id="PTHR43312">
    <property type="entry name" value="D-THREO-ALDOSE 1-DEHYDROGENASE"/>
    <property type="match status" value="1"/>
</dbReference>
<dbReference type="InterPro" id="IPR023210">
    <property type="entry name" value="NADP_OxRdtase_dom"/>
</dbReference>
<sequence>MCKKFGNKKLGFGLMRLPQNKTDKKDLSEDKVNFEEVSKMVDYFLENGFNYFDTAHGYHCGLSEIAVKNCLTSRHKREEYILTNKLTAPYFNNQEEIYKFFNEQLKICGVEYFDNYLIHSVSKNNYKKFLDCKAFESLVDLKNKGLIKHIGMSFHDSPELLDEILKAHPELEMVQIQFNYIDFEDEKIKAKENYEVIRKYNKDIIVMEPVKGGKLTNLPKEAENIFSELSNFSPASYAIRYAASFDGVKMVLSGMSSFEQMKDNMTFMTNFEKLEEKDYKVIEKVVKILKNIDQVPCTFCEYCLEGCPKNIFIPKLIELYNSHLIYPEADYSHDYELATRSSGKAGDCIKCKKCEKICPQQIYITQVLEKISSEFEN</sequence>